<comment type="caution">
    <text evidence="2">The sequence shown here is derived from an EMBL/GenBank/DDBJ whole genome shotgun (WGS) entry which is preliminary data.</text>
</comment>
<feature type="region of interest" description="Disordered" evidence="1">
    <location>
        <begin position="335"/>
        <end position="354"/>
    </location>
</feature>
<evidence type="ECO:0000313" key="3">
    <source>
        <dbReference type="Proteomes" id="UP000626109"/>
    </source>
</evidence>
<feature type="compositionally biased region" description="Polar residues" evidence="1">
    <location>
        <begin position="50"/>
        <end position="59"/>
    </location>
</feature>
<protein>
    <recommendedName>
        <fullName evidence="4">Sfi1 spindle body domain-containing protein</fullName>
    </recommendedName>
</protein>
<evidence type="ECO:0000256" key="1">
    <source>
        <dbReference type="SAM" id="MobiDB-lite"/>
    </source>
</evidence>
<feature type="region of interest" description="Disordered" evidence="1">
    <location>
        <begin position="77"/>
        <end position="169"/>
    </location>
</feature>
<proteinExistence type="predicted"/>
<gene>
    <name evidence="2" type="ORF">PGLA2088_LOCUS31964</name>
</gene>
<feature type="compositionally biased region" description="Basic and acidic residues" evidence="1">
    <location>
        <begin position="94"/>
        <end position="105"/>
    </location>
</feature>
<feature type="non-terminal residue" evidence="2">
    <location>
        <position position="935"/>
    </location>
</feature>
<feature type="region of interest" description="Disordered" evidence="1">
    <location>
        <begin position="1"/>
        <end position="59"/>
    </location>
</feature>
<name>A0A813KEB0_POLGL</name>
<organism evidence="2 3">
    <name type="scientific">Polarella glacialis</name>
    <name type="common">Dinoflagellate</name>
    <dbReference type="NCBI Taxonomy" id="89957"/>
    <lineage>
        <taxon>Eukaryota</taxon>
        <taxon>Sar</taxon>
        <taxon>Alveolata</taxon>
        <taxon>Dinophyceae</taxon>
        <taxon>Suessiales</taxon>
        <taxon>Suessiaceae</taxon>
        <taxon>Polarella</taxon>
    </lineage>
</organism>
<reference evidence="2" key="1">
    <citation type="submission" date="2021-02" db="EMBL/GenBank/DDBJ databases">
        <authorList>
            <person name="Dougan E. K."/>
            <person name="Rhodes N."/>
            <person name="Thang M."/>
            <person name="Chan C."/>
        </authorList>
    </citation>
    <scope>NUCLEOTIDE SEQUENCE</scope>
</reference>
<feature type="compositionally biased region" description="Acidic residues" evidence="1">
    <location>
        <begin position="338"/>
        <end position="354"/>
    </location>
</feature>
<feature type="compositionally biased region" description="Basic and acidic residues" evidence="1">
    <location>
        <begin position="152"/>
        <end position="169"/>
    </location>
</feature>
<sequence length="935" mass="104430">MANFTFSCPSAAPDARPAPSWSGGISSEDQELSRLSLGDAHVDSLRGHPTSGSETPITSGSWIFGAARRALLAFASAAGKRKRPAEESAVQGQERPDSESRERSETLLQRSPKRARRNTLEPSTPALSPLGAPFTPRRPGAELPDAGSRPSDFWEEKNSSEPELLAHGDETAERPFSVVVRSSEDFWKFQLEAIYRCRNPYKLQLVPTILQKYKGQKALLYKKVCLTYDLDPTKFYADAAAWKEEEAKYLDEDQAEAASLWGPAFWGSSASGTLLPNFSRASLGGGLVDAFRLPRRAARGKSAAGEGLGQCTAFVLETISEVEVEVDLDAGEQGFAEDLGEDPPDWEAPEGPEDEEVPALGVTARPALQSWRLATLEGRLERKLQLAVQKTWLVAARGCSGRRAAAEMCLVRRAELARGAFLARWKQLLARRPDPGSSASVLARPGMLAVSHLWSRWLCRARASLMGRERTCHMLTWRSQAHALGALRRWQKLATRRRATAMRSAALKEWAARSRLQRGWLDWRAWVLRRAREAVLGSGRRHALLLGMQVLQGWRLTTLCSSFARLRVVPRLAQQTLLAWRGEAAGSGLRRAADRAAEAHLLQLTVCSWQSVLAQGREGRQLADAHHFRRLAAMRRLSFTVWHELQLSSAHLSKLLPLVEVSADRKLLMDVLLPWRSWASRVHRTVGAAVAVTRRVTAAGRRQALRNWQRAVALHRVPELQEAAEARERSQALALCFSAFAQPWADRRAAAASLAERRPEIVEKLAELLARGSEWRRQGLDEWHGWAGGRRRQRAQGLVVQRCLSLSRASRAMSLWEVRRARIAMRARRAELVNSFLRADVGGLQACSLRTWREATVDARRYRLGCQIAESAFGDSLLRKVWQSWAARARRSATARAAFEAVDEAAKRLLWQQVLQGWLEWRRRAAALRRGAELV</sequence>
<dbReference type="AlphaFoldDB" id="A0A813KEB0"/>
<evidence type="ECO:0000313" key="2">
    <source>
        <dbReference type="EMBL" id="CAE8701295.1"/>
    </source>
</evidence>
<feature type="compositionally biased region" description="Low complexity" evidence="1">
    <location>
        <begin position="7"/>
        <end position="22"/>
    </location>
</feature>
<evidence type="ECO:0008006" key="4">
    <source>
        <dbReference type="Google" id="ProtNLM"/>
    </source>
</evidence>
<dbReference type="Proteomes" id="UP000626109">
    <property type="component" value="Unassembled WGS sequence"/>
</dbReference>
<accession>A0A813KEB0</accession>
<dbReference type="EMBL" id="CAJNNW010029726">
    <property type="protein sequence ID" value="CAE8701295.1"/>
    <property type="molecule type" value="Genomic_DNA"/>
</dbReference>